<protein>
    <submittedName>
        <fullName evidence="2">Uncharacterized protein</fullName>
    </submittedName>
</protein>
<evidence type="ECO:0000313" key="3">
    <source>
        <dbReference type="Proteomes" id="UP001341281"/>
    </source>
</evidence>
<dbReference type="PANTHER" id="PTHR10927:SF1">
    <property type="entry name" value="RIBOSOME MATURATION PROTEIN SBDS"/>
    <property type="match status" value="1"/>
</dbReference>
<comment type="similarity">
    <text evidence="1">Belongs to the SDO1/SBDS family.</text>
</comment>
<dbReference type="Proteomes" id="UP001341281">
    <property type="component" value="Chromosome 05"/>
</dbReference>
<gene>
    <name evidence="2" type="ORF">U9M48_025354</name>
</gene>
<evidence type="ECO:0000256" key="1">
    <source>
        <dbReference type="ARBA" id="ARBA00007433"/>
    </source>
</evidence>
<sequence length="224" mass="26202">MDGRRCGAATQGPIDLRCFCFRFWRRGELHVYGKEMEAQLYIQFPDISTIVMEKAINQETQTSPPRNSLHNGLTEGAVHCTKAKFAGLMEKVAEWNATVCELEPHILHSCEERLKDVQGRMEVLSVSAHSEGGHLWGDMTMLKFHKQHLWRSLIQGNVQRKQQRRRKECDILVEDKLYREHCKSGWHKHNYTRTSHKPRSQPRGECMVEMELADFKKDLKCYDF</sequence>
<accession>A0AAQ3TTF5</accession>
<keyword evidence="3" id="KW-1185">Reference proteome</keyword>
<name>A0AAQ3TTF5_PASNO</name>
<evidence type="ECO:0000313" key="2">
    <source>
        <dbReference type="EMBL" id="WVZ77495.1"/>
    </source>
</evidence>
<dbReference type="PANTHER" id="PTHR10927">
    <property type="entry name" value="RIBOSOME MATURATION PROTEIN SBDS"/>
    <property type="match status" value="1"/>
</dbReference>
<dbReference type="InterPro" id="IPR039100">
    <property type="entry name" value="Sdo1/SBDS-like"/>
</dbReference>
<organism evidence="2 3">
    <name type="scientific">Paspalum notatum var. saurae</name>
    <dbReference type="NCBI Taxonomy" id="547442"/>
    <lineage>
        <taxon>Eukaryota</taxon>
        <taxon>Viridiplantae</taxon>
        <taxon>Streptophyta</taxon>
        <taxon>Embryophyta</taxon>
        <taxon>Tracheophyta</taxon>
        <taxon>Spermatophyta</taxon>
        <taxon>Magnoliopsida</taxon>
        <taxon>Liliopsida</taxon>
        <taxon>Poales</taxon>
        <taxon>Poaceae</taxon>
        <taxon>PACMAD clade</taxon>
        <taxon>Panicoideae</taxon>
        <taxon>Andropogonodae</taxon>
        <taxon>Paspaleae</taxon>
        <taxon>Paspalinae</taxon>
        <taxon>Paspalum</taxon>
    </lineage>
</organism>
<reference evidence="2 3" key="1">
    <citation type="submission" date="2024-02" db="EMBL/GenBank/DDBJ databases">
        <title>High-quality chromosome-scale genome assembly of Pensacola bahiagrass (Paspalum notatum Flugge var. saurae).</title>
        <authorList>
            <person name="Vega J.M."/>
            <person name="Podio M."/>
            <person name="Orjuela J."/>
            <person name="Siena L.A."/>
            <person name="Pessino S.C."/>
            <person name="Combes M.C."/>
            <person name="Mariac C."/>
            <person name="Albertini E."/>
            <person name="Pupilli F."/>
            <person name="Ortiz J.P.A."/>
            <person name="Leblanc O."/>
        </authorList>
    </citation>
    <scope>NUCLEOTIDE SEQUENCE [LARGE SCALE GENOMIC DNA]</scope>
    <source>
        <strain evidence="2">R1</strain>
        <tissue evidence="2">Leaf</tissue>
    </source>
</reference>
<proteinExistence type="inferred from homology"/>
<dbReference type="EMBL" id="CP144749">
    <property type="protein sequence ID" value="WVZ77495.1"/>
    <property type="molecule type" value="Genomic_DNA"/>
</dbReference>
<dbReference type="AlphaFoldDB" id="A0AAQ3TTF5"/>